<evidence type="ECO:0000313" key="3">
    <source>
        <dbReference type="Proteomes" id="UP000244722"/>
    </source>
</evidence>
<dbReference type="OrthoDB" id="5420368at2759"/>
<comment type="caution">
    <text evidence="2">The sequence shown here is derived from an EMBL/GenBank/DDBJ whole genome shotgun (WGS) entry which is preliminary data.</text>
</comment>
<feature type="compositionally biased region" description="Low complexity" evidence="1">
    <location>
        <begin position="88"/>
        <end position="98"/>
    </location>
</feature>
<sequence>MVANSVQVLRIDHRKRLKERKEGEQDFGAMRWTVENDQLLFLKLIDSHEVSVKPQKIQDGREVPTARAISERIVKLRSAVRTAPAGATSSSPRSTQTTPRRRKNVQDNGKKSPSGSNVHLLGDASKEQGPVRKRKRRLDTTSPAVVKEGLEGGSSASVPLGFGIFGAEGWGDEPSRRAGTEEHNLEGEEEEGKRKEGTN</sequence>
<evidence type="ECO:0000313" key="2">
    <source>
        <dbReference type="EMBL" id="PUU73723.1"/>
    </source>
</evidence>
<proteinExistence type="predicted"/>
<dbReference type="EMBL" id="NESQ01000349">
    <property type="protein sequence ID" value="PUU73723.1"/>
    <property type="molecule type" value="Genomic_DNA"/>
</dbReference>
<gene>
    <name evidence="2" type="ORF">B9Z19DRAFT_1068736</name>
</gene>
<dbReference type="AlphaFoldDB" id="A0A2T6ZE08"/>
<reference evidence="2 3" key="1">
    <citation type="submission" date="2017-04" db="EMBL/GenBank/DDBJ databases">
        <title>Draft genome sequence of Tuber borchii Vittad., a whitish edible truffle.</title>
        <authorList>
            <consortium name="DOE Joint Genome Institute"/>
            <person name="Murat C."/>
            <person name="Kuo A."/>
            <person name="Barry K.W."/>
            <person name="Clum A."/>
            <person name="Dockter R.B."/>
            <person name="Fauchery L."/>
            <person name="Iotti M."/>
            <person name="Kohler A."/>
            <person name="Labutti K."/>
            <person name="Lindquist E.A."/>
            <person name="Lipzen A."/>
            <person name="Ohm R.A."/>
            <person name="Wang M."/>
            <person name="Grigoriev I.V."/>
            <person name="Zambonelli A."/>
            <person name="Martin F.M."/>
        </authorList>
    </citation>
    <scope>NUCLEOTIDE SEQUENCE [LARGE SCALE GENOMIC DNA]</scope>
    <source>
        <strain evidence="2 3">Tbo3840</strain>
    </source>
</reference>
<name>A0A2T6ZE08_TUBBO</name>
<evidence type="ECO:0000256" key="1">
    <source>
        <dbReference type="SAM" id="MobiDB-lite"/>
    </source>
</evidence>
<accession>A0A2T6ZE08</accession>
<organism evidence="2 3">
    <name type="scientific">Tuber borchii</name>
    <name type="common">White truffle</name>
    <dbReference type="NCBI Taxonomy" id="42251"/>
    <lineage>
        <taxon>Eukaryota</taxon>
        <taxon>Fungi</taxon>
        <taxon>Dikarya</taxon>
        <taxon>Ascomycota</taxon>
        <taxon>Pezizomycotina</taxon>
        <taxon>Pezizomycetes</taxon>
        <taxon>Pezizales</taxon>
        <taxon>Tuberaceae</taxon>
        <taxon>Tuber</taxon>
    </lineage>
</organism>
<keyword evidence="3" id="KW-1185">Reference proteome</keyword>
<feature type="region of interest" description="Disordered" evidence="1">
    <location>
        <begin position="79"/>
        <end position="199"/>
    </location>
</feature>
<feature type="compositionally biased region" description="Basic and acidic residues" evidence="1">
    <location>
        <begin position="173"/>
        <end position="199"/>
    </location>
</feature>
<dbReference type="Proteomes" id="UP000244722">
    <property type="component" value="Unassembled WGS sequence"/>
</dbReference>
<dbReference type="STRING" id="42251.A0A2T6ZE08"/>
<protein>
    <submittedName>
        <fullName evidence="2">Uncharacterized protein</fullName>
    </submittedName>
</protein>